<gene>
    <name evidence="2" type="ORF">N1851_009374</name>
</gene>
<keyword evidence="3" id="KW-1185">Reference proteome</keyword>
<comment type="caution">
    <text evidence="2">The sequence shown here is derived from an EMBL/GenBank/DDBJ whole genome shotgun (WGS) entry which is preliminary data.</text>
</comment>
<feature type="region of interest" description="Disordered" evidence="1">
    <location>
        <begin position="1"/>
        <end position="20"/>
    </location>
</feature>
<dbReference type="EMBL" id="JAOPHQ010001711">
    <property type="protein sequence ID" value="KAK0149880.1"/>
    <property type="molecule type" value="Genomic_DNA"/>
</dbReference>
<accession>A0AA47N193</accession>
<organism evidence="2 3">
    <name type="scientific">Merluccius polli</name>
    <name type="common">Benguela hake</name>
    <name type="synonym">Merluccius cadenati</name>
    <dbReference type="NCBI Taxonomy" id="89951"/>
    <lineage>
        <taxon>Eukaryota</taxon>
        <taxon>Metazoa</taxon>
        <taxon>Chordata</taxon>
        <taxon>Craniata</taxon>
        <taxon>Vertebrata</taxon>
        <taxon>Euteleostomi</taxon>
        <taxon>Actinopterygii</taxon>
        <taxon>Neopterygii</taxon>
        <taxon>Teleostei</taxon>
        <taxon>Neoteleostei</taxon>
        <taxon>Acanthomorphata</taxon>
        <taxon>Zeiogadaria</taxon>
        <taxon>Gadariae</taxon>
        <taxon>Gadiformes</taxon>
        <taxon>Gadoidei</taxon>
        <taxon>Merlucciidae</taxon>
        <taxon>Merluccius</taxon>
    </lineage>
</organism>
<dbReference type="AlphaFoldDB" id="A0AA47N193"/>
<protein>
    <submittedName>
        <fullName evidence="2">Uncharacterized protein</fullName>
    </submittedName>
</protein>
<evidence type="ECO:0000256" key="1">
    <source>
        <dbReference type="SAM" id="MobiDB-lite"/>
    </source>
</evidence>
<reference evidence="2" key="1">
    <citation type="journal article" date="2023" name="Front. Mar. Sci.">
        <title>A new Merluccius polli reference genome to investigate the effects of global change in West African waters.</title>
        <authorList>
            <person name="Mateo J.L."/>
            <person name="Blanco-Fernandez C."/>
            <person name="Garcia-Vazquez E."/>
            <person name="Machado-Schiaffino G."/>
        </authorList>
    </citation>
    <scope>NUCLEOTIDE SEQUENCE</scope>
    <source>
        <strain evidence="2">C29</strain>
        <tissue evidence="2">Fin</tissue>
    </source>
</reference>
<name>A0AA47N193_MERPO</name>
<evidence type="ECO:0000313" key="2">
    <source>
        <dbReference type="EMBL" id="KAK0149880.1"/>
    </source>
</evidence>
<evidence type="ECO:0000313" key="3">
    <source>
        <dbReference type="Proteomes" id="UP001174136"/>
    </source>
</evidence>
<proteinExistence type="predicted"/>
<dbReference type="Proteomes" id="UP001174136">
    <property type="component" value="Unassembled WGS sequence"/>
</dbReference>
<sequence>MVADDDCAAGESGTARTRTAEAARDARRRCACGGGALLPAHQQHAERHLTVGDDAMALVNFLLFPLLISTVGKCIDVLCFLLDLNFVVVHTVVRSVLAVFAFVNHLPC</sequence>